<dbReference type="EMBL" id="LR797375">
    <property type="protein sequence ID" value="CAB4211513.1"/>
    <property type="molecule type" value="Genomic_DNA"/>
</dbReference>
<sequence>MKSFIALLVLAFSSVAFSAEHVKKEEPKKEEVNCVTKDKKGNCPPAPKSEKPTPKKVEKKEEAKK</sequence>
<dbReference type="EMBL" id="LR797019">
    <property type="protein sequence ID" value="CAB4182217.1"/>
    <property type="molecule type" value="Genomic_DNA"/>
</dbReference>
<name>A0A6J5QIJ1_9CAUD</name>
<evidence type="ECO:0000313" key="4">
    <source>
        <dbReference type="EMBL" id="CAB4198580.1"/>
    </source>
</evidence>
<feature type="compositionally biased region" description="Basic and acidic residues" evidence="1">
    <location>
        <begin position="27"/>
        <end position="41"/>
    </location>
</feature>
<evidence type="ECO:0000313" key="3">
    <source>
        <dbReference type="EMBL" id="CAB4182217.1"/>
    </source>
</evidence>
<dbReference type="EMBL" id="LR797272">
    <property type="protein sequence ID" value="CAB4198580.1"/>
    <property type="molecule type" value="Genomic_DNA"/>
</dbReference>
<dbReference type="EMBL" id="LR798454">
    <property type="protein sequence ID" value="CAB5238626.1"/>
    <property type="molecule type" value="Genomic_DNA"/>
</dbReference>
<proteinExistence type="predicted"/>
<accession>A0A6J5QIJ1</accession>
<evidence type="ECO:0000313" key="2">
    <source>
        <dbReference type="EMBL" id="CAB4170595.1"/>
    </source>
</evidence>
<evidence type="ECO:0000313" key="5">
    <source>
        <dbReference type="EMBL" id="CAB4211513.1"/>
    </source>
</evidence>
<feature type="region of interest" description="Disordered" evidence="1">
    <location>
        <begin position="27"/>
        <end position="65"/>
    </location>
</feature>
<gene>
    <name evidence="3" type="ORF">UFOVP1066_178</name>
    <name evidence="4" type="ORF">UFOVP1315_159</name>
    <name evidence="5" type="ORF">UFOVP1421_120</name>
    <name evidence="6" type="ORF">UFOVP1525_130</name>
    <name evidence="2" type="ORF">UFOVP909_93</name>
</gene>
<evidence type="ECO:0000313" key="6">
    <source>
        <dbReference type="EMBL" id="CAB5238626.1"/>
    </source>
</evidence>
<feature type="compositionally biased region" description="Basic and acidic residues" evidence="1">
    <location>
        <begin position="48"/>
        <end position="65"/>
    </location>
</feature>
<protein>
    <submittedName>
        <fullName evidence="3">Uncharacterized protein</fullName>
    </submittedName>
</protein>
<organism evidence="3">
    <name type="scientific">uncultured Caudovirales phage</name>
    <dbReference type="NCBI Taxonomy" id="2100421"/>
    <lineage>
        <taxon>Viruses</taxon>
        <taxon>Duplodnaviria</taxon>
        <taxon>Heunggongvirae</taxon>
        <taxon>Uroviricota</taxon>
        <taxon>Caudoviricetes</taxon>
        <taxon>Peduoviridae</taxon>
        <taxon>Maltschvirus</taxon>
        <taxon>Maltschvirus maltsch</taxon>
    </lineage>
</organism>
<reference evidence="3" key="1">
    <citation type="submission" date="2020-05" db="EMBL/GenBank/DDBJ databases">
        <authorList>
            <person name="Chiriac C."/>
            <person name="Salcher M."/>
            <person name="Ghai R."/>
            <person name="Kavagutti S V."/>
        </authorList>
    </citation>
    <scope>NUCLEOTIDE SEQUENCE</scope>
</reference>
<dbReference type="EMBL" id="LR796861">
    <property type="protein sequence ID" value="CAB4170595.1"/>
    <property type="molecule type" value="Genomic_DNA"/>
</dbReference>
<evidence type="ECO:0000256" key="1">
    <source>
        <dbReference type="SAM" id="MobiDB-lite"/>
    </source>
</evidence>